<evidence type="ECO:0000256" key="6">
    <source>
        <dbReference type="ARBA" id="ARBA00022898"/>
    </source>
</evidence>
<evidence type="ECO:0000256" key="8">
    <source>
        <dbReference type="ARBA" id="ARBA00029996"/>
    </source>
</evidence>
<dbReference type="InterPro" id="IPR015424">
    <property type="entry name" value="PyrdxlP-dep_Trfase"/>
</dbReference>
<evidence type="ECO:0000259" key="10">
    <source>
        <dbReference type="Pfam" id="PF00155"/>
    </source>
</evidence>
<dbReference type="PANTHER" id="PTHR42885:SF1">
    <property type="entry name" value="THREONINE-PHOSPHATE DECARBOXYLASE"/>
    <property type="match status" value="1"/>
</dbReference>
<name>A0A7W0BU25_9BACL</name>
<evidence type="ECO:0000256" key="1">
    <source>
        <dbReference type="ARBA" id="ARBA00001933"/>
    </source>
</evidence>
<gene>
    <name evidence="11" type="ORF">HNQ85_000373</name>
</gene>
<accession>A0A7W0BU25</accession>
<keyword evidence="12" id="KW-1185">Reference proteome</keyword>
<dbReference type="Gene3D" id="3.90.1150.10">
    <property type="entry name" value="Aspartate Aminotransferase, domain 1"/>
    <property type="match status" value="1"/>
</dbReference>
<keyword evidence="6" id="KW-0663">Pyridoxal phosphate</keyword>
<dbReference type="Pfam" id="PF00155">
    <property type="entry name" value="Aminotran_1_2"/>
    <property type="match status" value="1"/>
</dbReference>
<comment type="cofactor">
    <cofactor evidence="1">
        <name>pyridoxal 5'-phosphate</name>
        <dbReference type="ChEBI" id="CHEBI:597326"/>
    </cofactor>
</comment>
<keyword evidence="5" id="KW-0169">Cobalamin biosynthesis</keyword>
<dbReference type="GO" id="GO:0048472">
    <property type="term" value="F:threonine-phosphate decarboxylase activity"/>
    <property type="evidence" value="ECO:0007669"/>
    <property type="project" value="UniProtKB-EC"/>
</dbReference>
<dbReference type="NCBIfam" id="TIGR01140">
    <property type="entry name" value="L_thr_O3P_dcar"/>
    <property type="match status" value="1"/>
</dbReference>
<dbReference type="InterPro" id="IPR015422">
    <property type="entry name" value="PyrdxlP-dep_Trfase_small"/>
</dbReference>
<dbReference type="AlphaFoldDB" id="A0A7W0BU25"/>
<dbReference type="CDD" id="cd00609">
    <property type="entry name" value="AAT_like"/>
    <property type="match status" value="1"/>
</dbReference>
<evidence type="ECO:0000256" key="4">
    <source>
        <dbReference type="ARBA" id="ARBA00012285"/>
    </source>
</evidence>
<sequence length="356" mass="41566">MNLPLHGANPHLLYKGLCFEQPEHLVDFSVNTNPYKLPLEQAPSQEEFYQWMMEYPDPDSSELSSYLAKIENVNKEQILIGNGASQCIYLLAQLFSGKRVGIIEPTFSEYRAACIANGCKVIAIYTTEEHDWKCHLSELENDLKDIDVLFLCQPNNPTGTVLSQEELYHVLKIAENVDTYVIIDEAFYHFWLDGFSAIQWLQQFPHMIVLRSLTKMYHLAGVRVGYIVADKHMIQQLKVMQPPWSVNRIAQQFSLRLLQMTSFVEETKQKIAEERERITKILQNAGYYVSPSVVNFYLLREPRQQTEQLMHDMLKAGFVPRHTYNFFGLEGKYLRLAVRTKEENEHLLHFLVRWKQ</sequence>
<evidence type="ECO:0000256" key="5">
    <source>
        <dbReference type="ARBA" id="ARBA00022573"/>
    </source>
</evidence>
<dbReference type="EMBL" id="JACDUU010000001">
    <property type="protein sequence ID" value="MBA2870115.1"/>
    <property type="molecule type" value="Genomic_DNA"/>
</dbReference>
<evidence type="ECO:0000313" key="11">
    <source>
        <dbReference type="EMBL" id="MBA2870115.1"/>
    </source>
</evidence>
<dbReference type="InterPro" id="IPR015421">
    <property type="entry name" value="PyrdxlP-dep_Trfase_major"/>
</dbReference>
<organism evidence="11 12">
    <name type="scientific">[Anoxybacillus] calidus</name>
    <dbReference type="NCBI Taxonomy" id="575178"/>
    <lineage>
        <taxon>Bacteria</taxon>
        <taxon>Bacillati</taxon>
        <taxon>Bacillota</taxon>
        <taxon>Bacilli</taxon>
        <taxon>Bacillales</taxon>
        <taxon>Anoxybacillaceae</taxon>
        <taxon>Paranoxybacillus</taxon>
    </lineage>
</organism>
<comment type="caution">
    <text evidence="11">The sequence shown here is derived from an EMBL/GenBank/DDBJ whole genome shotgun (WGS) entry which is preliminary data.</text>
</comment>
<dbReference type="InterPro" id="IPR004839">
    <property type="entry name" value="Aminotransferase_I/II_large"/>
</dbReference>
<dbReference type="EC" id="4.1.1.81" evidence="4"/>
<comment type="pathway">
    <text evidence="3">Cofactor biosynthesis; adenosylcobalamin biosynthesis.</text>
</comment>
<evidence type="ECO:0000256" key="3">
    <source>
        <dbReference type="ARBA" id="ARBA00004953"/>
    </source>
</evidence>
<dbReference type="RefSeq" id="WP_181535645.1">
    <property type="nucleotide sequence ID" value="NZ_JACDUU010000001.1"/>
</dbReference>
<comment type="catalytic activity">
    <reaction evidence="9">
        <text>O-phospho-L-threonine + H(+) = (R)-1-aminopropan-2-yl phosphate + CO2</text>
        <dbReference type="Rhea" id="RHEA:11492"/>
        <dbReference type="ChEBI" id="CHEBI:15378"/>
        <dbReference type="ChEBI" id="CHEBI:16526"/>
        <dbReference type="ChEBI" id="CHEBI:58563"/>
        <dbReference type="ChEBI" id="CHEBI:58675"/>
        <dbReference type="EC" id="4.1.1.81"/>
    </reaction>
</comment>
<evidence type="ECO:0000313" key="12">
    <source>
        <dbReference type="Proteomes" id="UP000580891"/>
    </source>
</evidence>
<reference evidence="11 12" key="1">
    <citation type="submission" date="2020-07" db="EMBL/GenBank/DDBJ databases">
        <title>Genomic Encyclopedia of Type Strains, Phase IV (KMG-IV): sequencing the most valuable type-strain genomes for metagenomic binning, comparative biology and taxonomic classification.</title>
        <authorList>
            <person name="Goeker M."/>
        </authorList>
    </citation>
    <scope>NUCLEOTIDE SEQUENCE [LARGE SCALE GENOMIC DNA]</scope>
    <source>
        <strain evidence="11 12">DSM 25220</strain>
    </source>
</reference>
<comment type="function">
    <text evidence="2">Decarboxylates L-threonine-O-3-phosphate to yield (R)-1-amino-2-propanol O-2-phosphate, the precursor for the linkage between the nucleotide loop and the corrin ring in cobalamin.</text>
</comment>
<keyword evidence="7 11" id="KW-0456">Lyase</keyword>
<dbReference type="GO" id="GO:0009236">
    <property type="term" value="P:cobalamin biosynthetic process"/>
    <property type="evidence" value="ECO:0007669"/>
    <property type="project" value="UniProtKB-UniPathway"/>
</dbReference>
<dbReference type="GO" id="GO:0030170">
    <property type="term" value="F:pyridoxal phosphate binding"/>
    <property type="evidence" value="ECO:0007669"/>
    <property type="project" value="InterPro"/>
</dbReference>
<dbReference type="UniPathway" id="UPA00148"/>
<dbReference type="SUPFAM" id="SSF53383">
    <property type="entry name" value="PLP-dependent transferases"/>
    <property type="match status" value="1"/>
</dbReference>
<evidence type="ECO:0000256" key="9">
    <source>
        <dbReference type="ARBA" id="ARBA00048531"/>
    </source>
</evidence>
<dbReference type="Gene3D" id="3.40.640.10">
    <property type="entry name" value="Type I PLP-dependent aspartate aminotransferase-like (Major domain)"/>
    <property type="match status" value="1"/>
</dbReference>
<dbReference type="Proteomes" id="UP000580891">
    <property type="component" value="Unassembled WGS sequence"/>
</dbReference>
<proteinExistence type="predicted"/>
<dbReference type="InterPro" id="IPR005860">
    <property type="entry name" value="CobD"/>
</dbReference>
<evidence type="ECO:0000256" key="7">
    <source>
        <dbReference type="ARBA" id="ARBA00023239"/>
    </source>
</evidence>
<protein>
    <recommendedName>
        <fullName evidence="4">threonine-phosphate decarboxylase</fullName>
        <ecNumber evidence="4">4.1.1.81</ecNumber>
    </recommendedName>
    <alternativeName>
        <fullName evidence="8">L-threonine-O-3-phosphate decarboxylase</fullName>
    </alternativeName>
</protein>
<feature type="domain" description="Aminotransferase class I/classII large" evidence="10">
    <location>
        <begin position="24"/>
        <end position="350"/>
    </location>
</feature>
<evidence type="ECO:0000256" key="2">
    <source>
        <dbReference type="ARBA" id="ARBA00003444"/>
    </source>
</evidence>
<dbReference type="PANTHER" id="PTHR42885">
    <property type="entry name" value="HISTIDINOL-PHOSPHATE AMINOTRANSFERASE-RELATED"/>
    <property type="match status" value="1"/>
</dbReference>